<evidence type="ECO:0000313" key="10">
    <source>
        <dbReference type="EMBL" id="KRH95253.1"/>
    </source>
</evidence>
<evidence type="ECO:0000259" key="8">
    <source>
        <dbReference type="Pfam" id="PF00534"/>
    </source>
</evidence>
<dbReference type="Pfam" id="PF21269">
    <property type="entry name" value="TreT_GT1"/>
    <property type="match status" value="2"/>
</dbReference>
<feature type="region of interest" description="Disordered" evidence="7">
    <location>
        <begin position="339"/>
        <end position="358"/>
    </location>
</feature>
<sequence length="915" mass="105670">MATESFTGAFLGCALNISEDRKRLDLHFSVNDGNFCIDTQAMSFHLKVSKGKSKIRHALLIKDRETVDDTARWSLNLVGEIILPESLICAHIYEKFVEEEEINKFLKESVDTSTIYTDDIKDLIEKNNTLLKKDADNSIINVYKTLIDHLHRTMNLSRQRHDDWRICRKCDRVTYAKDSLSLGSTRTTSNSMSEYLLEYEIEHYEDTSYRMLSLALSHVFEAFIAFMDIYTKKNKLKVIAIGFPVAALKYQLMNKLLFFTWNHLDAFPCFFETTRDEIESASDSLSRRATRLIGYNNLVRLSIGKNNCVGVDSDCISLFGLNGYRVALLEHGEKSKTQKYNFDSDKSNGSEEKSVKNKDKKSLKCDQSEALCEQGYTNCIQINDHKKVCFKSINPFAFEKVKYTNKCGNIINDLILLSKSFKNTRISFISSTPQGGGVALMRHAHIRMYRMLGMRVNWYVTIPVNKIYEITKKKFHNILQGVFLQECNFQTEFKNESENITEKIEPDLSLETLTDDDKASYEKWIKQNSDRMWSNTVFKNSDIIVLDDHQTSGFAPRIRAINKKVKIIYRSHIQIRGEHYSTESRIKTTWDYISKNFFDQTKTKPEDHPIIDLFLAHPIETFVPSNIPKKLITYLPPSTDLLDGLNKKMSARICRYYQEIFRKACFNSGCPPIDLDETDYILQISRFDPSKGLIDCIEVFASVCDHLESRQKNNQKPLYLILAGHGSVDDPEGTTVFNYMVDFLQQERLSKIRDRVKLVKVPPLDQVLNLLMTKAKIVLQLSKNEGFEIKVTEALLHQKPIIVSDRGGIPLQVFDGMSGFICKNQEQIIEKLLFIIDNYEMMLENVRNVKELGLIHTTPFNIMAWLRTFDKVLKNEPGNQEVAYENLIKKYFKGKKQDMLLEKAFRPASDSEHTE</sequence>
<evidence type="ECO:0000256" key="7">
    <source>
        <dbReference type="SAM" id="MobiDB-lite"/>
    </source>
</evidence>
<dbReference type="SUPFAM" id="SSF53756">
    <property type="entry name" value="UDP-Glycosyltransferase/glycogen phosphorylase"/>
    <property type="match status" value="1"/>
</dbReference>
<dbReference type="AlphaFoldDB" id="A0A0R0M572"/>
<feature type="domain" description="Trehalose synthase N-terminal" evidence="9">
    <location>
        <begin position="429"/>
        <end position="500"/>
    </location>
</feature>
<gene>
    <name evidence="10" type="ORF">M153_1100046052</name>
</gene>
<evidence type="ECO:0000313" key="11">
    <source>
        <dbReference type="Proteomes" id="UP000051530"/>
    </source>
</evidence>
<keyword evidence="6" id="KW-0119">Carbohydrate metabolism</keyword>
<evidence type="ECO:0000256" key="6">
    <source>
        <dbReference type="ARBA" id="ARBA00023277"/>
    </source>
</evidence>
<evidence type="ECO:0000256" key="1">
    <source>
        <dbReference type="ARBA" id="ARBA00009481"/>
    </source>
</evidence>
<comment type="subunit">
    <text evidence="2">Homodimer.</text>
</comment>
<dbReference type="Pfam" id="PF00534">
    <property type="entry name" value="Glycos_transf_1"/>
    <property type="match status" value="1"/>
</dbReference>
<keyword evidence="5 10" id="KW-0808">Transferase</keyword>
<evidence type="ECO:0000256" key="2">
    <source>
        <dbReference type="ARBA" id="ARBA00011738"/>
    </source>
</evidence>
<dbReference type="PANTHER" id="PTHR47779">
    <property type="entry name" value="SYNTHASE (CCG-9), PUTATIVE (AFU_ORTHOLOGUE AFUA_3G12100)-RELATED"/>
    <property type="match status" value="1"/>
</dbReference>
<dbReference type="Proteomes" id="UP000051530">
    <property type="component" value="Unassembled WGS sequence"/>
</dbReference>
<organism evidence="10 11">
    <name type="scientific">Pseudoloma neurophilia</name>
    <dbReference type="NCBI Taxonomy" id="146866"/>
    <lineage>
        <taxon>Eukaryota</taxon>
        <taxon>Fungi</taxon>
        <taxon>Fungi incertae sedis</taxon>
        <taxon>Microsporidia</taxon>
        <taxon>Pseudoloma</taxon>
    </lineage>
</organism>
<dbReference type="PANTHER" id="PTHR47779:SF1">
    <property type="entry name" value="SYNTHASE (CCG-9), PUTATIVE (AFU_ORTHOLOGUE AFUA_3G12100)-RELATED"/>
    <property type="match status" value="1"/>
</dbReference>
<comment type="similarity">
    <text evidence="1">Belongs to the glycosyltransferase group 1 family. Glycosyltransferase 4 subfamily.</text>
</comment>
<proteinExistence type="inferred from homology"/>
<dbReference type="GO" id="GO:0016757">
    <property type="term" value="F:glycosyltransferase activity"/>
    <property type="evidence" value="ECO:0007669"/>
    <property type="project" value="UniProtKB-KW"/>
</dbReference>
<name>A0A0R0M572_9MICR</name>
<evidence type="ECO:0000256" key="3">
    <source>
        <dbReference type="ARBA" id="ARBA00022526"/>
    </source>
</evidence>
<reference evidence="10 11" key="1">
    <citation type="submission" date="2015-07" db="EMBL/GenBank/DDBJ databases">
        <title>The genome of Pseudoloma neurophilia, a relevant intracellular parasite of the zebrafish.</title>
        <authorList>
            <person name="Ndikumana S."/>
            <person name="Pelin A."/>
            <person name="Sanders J."/>
            <person name="Corradi N."/>
        </authorList>
    </citation>
    <scope>NUCLEOTIDE SEQUENCE [LARGE SCALE GENOMIC DNA]</scope>
    <source>
        <strain evidence="10 11">MK1</strain>
    </source>
</reference>
<dbReference type="InterPro" id="IPR052078">
    <property type="entry name" value="Trehalose_Metab_GTase"/>
</dbReference>
<evidence type="ECO:0000259" key="9">
    <source>
        <dbReference type="Pfam" id="PF21269"/>
    </source>
</evidence>
<keyword evidence="3" id="KW-0313">Glucose metabolism</keyword>
<dbReference type="VEuPathDB" id="MicrosporidiaDB:M153_1100046052"/>
<protein>
    <submittedName>
        <fullName evidence="10">Glycosyltransferase</fullName>
    </submittedName>
</protein>
<evidence type="ECO:0000256" key="4">
    <source>
        <dbReference type="ARBA" id="ARBA00022676"/>
    </source>
</evidence>
<dbReference type="Gene3D" id="3.40.50.2000">
    <property type="entry name" value="Glycogen Phosphorylase B"/>
    <property type="match status" value="2"/>
</dbReference>
<dbReference type="InterPro" id="IPR001296">
    <property type="entry name" value="Glyco_trans_1"/>
</dbReference>
<comment type="caution">
    <text evidence="10">The sequence shown here is derived from an EMBL/GenBank/DDBJ whole genome shotgun (WGS) entry which is preliminary data.</text>
</comment>
<evidence type="ECO:0000256" key="5">
    <source>
        <dbReference type="ARBA" id="ARBA00022679"/>
    </source>
</evidence>
<keyword evidence="4" id="KW-0328">Glycosyltransferase</keyword>
<dbReference type="InterPro" id="IPR049438">
    <property type="entry name" value="TreT_GT1"/>
</dbReference>
<dbReference type="OrthoDB" id="937291at2759"/>
<accession>A0A0R0M572</accession>
<feature type="domain" description="Glycosyl transferase family 1" evidence="8">
    <location>
        <begin position="677"/>
        <end position="843"/>
    </location>
</feature>
<dbReference type="GO" id="GO:0006006">
    <property type="term" value="P:glucose metabolic process"/>
    <property type="evidence" value="ECO:0007669"/>
    <property type="project" value="UniProtKB-KW"/>
</dbReference>
<feature type="domain" description="Trehalose synthase N-terminal" evidence="9">
    <location>
        <begin position="512"/>
        <end position="595"/>
    </location>
</feature>
<keyword evidence="11" id="KW-1185">Reference proteome</keyword>
<dbReference type="EMBL" id="LGUB01000002">
    <property type="protein sequence ID" value="KRH95253.1"/>
    <property type="molecule type" value="Genomic_DNA"/>
</dbReference>